<gene>
    <name evidence="2" type="ordered locus">Clocel_0414</name>
</gene>
<evidence type="ECO:0000313" key="2">
    <source>
        <dbReference type="EMBL" id="ADL50192.1"/>
    </source>
</evidence>
<dbReference type="STRING" id="573061.Clocel_0414"/>
<evidence type="ECO:0008006" key="4">
    <source>
        <dbReference type="Google" id="ProtNLM"/>
    </source>
</evidence>
<dbReference type="KEGG" id="ccb:Clocel_0414"/>
<dbReference type="EMBL" id="CP002160">
    <property type="protein sequence ID" value="ADL50192.1"/>
    <property type="molecule type" value="Genomic_DNA"/>
</dbReference>
<organism evidence="2 3">
    <name type="scientific">Clostridium cellulovorans (strain ATCC 35296 / DSM 3052 / OCM 3 / 743B)</name>
    <dbReference type="NCBI Taxonomy" id="573061"/>
    <lineage>
        <taxon>Bacteria</taxon>
        <taxon>Bacillati</taxon>
        <taxon>Bacillota</taxon>
        <taxon>Clostridia</taxon>
        <taxon>Eubacteriales</taxon>
        <taxon>Clostridiaceae</taxon>
        <taxon>Clostridium</taxon>
    </lineage>
</organism>
<protein>
    <recommendedName>
        <fullName evidence="4">ABC-2 family transporter protein</fullName>
    </recommendedName>
</protein>
<feature type="transmembrane region" description="Helical" evidence="1">
    <location>
        <begin position="237"/>
        <end position="259"/>
    </location>
</feature>
<dbReference type="HOGENOM" id="CLU_091624_0_0_9"/>
<keyword evidence="1" id="KW-0812">Transmembrane</keyword>
<evidence type="ECO:0000313" key="3">
    <source>
        <dbReference type="Proteomes" id="UP000002730"/>
    </source>
</evidence>
<accession>D9SQC5</accession>
<feature type="transmembrane region" description="Helical" evidence="1">
    <location>
        <begin position="96"/>
        <end position="122"/>
    </location>
</feature>
<keyword evidence="1" id="KW-1133">Transmembrane helix</keyword>
<feature type="transmembrane region" description="Helical" evidence="1">
    <location>
        <begin position="186"/>
        <end position="204"/>
    </location>
</feature>
<feature type="transmembrane region" description="Helical" evidence="1">
    <location>
        <begin position="20"/>
        <end position="39"/>
    </location>
</feature>
<feature type="transmembrane region" description="Helical" evidence="1">
    <location>
        <begin position="51"/>
        <end position="75"/>
    </location>
</feature>
<name>D9SQC5_CLOC7</name>
<reference evidence="2 3" key="1">
    <citation type="submission" date="2010-08" db="EMBL/GenBank/DDBJ databases">
        <title>Complete sequence of Clostridium cellulovorans 743B.</title>
        <authorList>
            <consortium name="US DOE Joint Genome Institute"/>
            <person name="Lucas S."/>
            <person name="Copeland A."/>
            <person name="Lapidus A."/>
            <person name="Cheng J.-F."/>
            <person name="Bruce D."/>
            <person name="Goodwin L."/>
            <person name="Pitluck S."/>
            <person name="Chertkov O."/>
            <person name="Detter J.C."/>
            <person name="Han C."/>
            <person name="Tapia R."/>
            <person name="Land M."/>
            <person name="Hauser L."/>
            <person name="Chang Y.-J."/>
            <person name="Jeffries C."/>
            <person name="Kyrpides N."/>
            <person name="Ivanova N."/>
            <person name="Mikhailova N."/>
            <person name="Hemme C.L."/>
            <person name="Woyke T."/>
        </authorList>
    </citation>
    <scope>NUCLEOTIDE SEQUENCE [LARGE SCALE GENOMIC DNA]</scope>
    <source>
        <strain evidence="3">ATCC 35296 / DSM 3052 / OCM 3 / 743B</strain>
    </source>
</reference>
<dbReference type="RefSeq" id="WP_010075040.1">
    <property type="nucleotide sequence ID" value="NC_014393.1"/>
</dbReference>
<feature type="transmembrane region" description="Helical" evidence="1">
    <location>
        <begin position="157"/>
        <end position="179"/>
    </location>
</feature>
<dbReference type="AlphaFoldDB" id="D9SQC5"/>
<proteinExistence type="predicted"/>
<dbReference type="Proteomes" id="UP000002730">
    <property type="component" value="Chromosome"/>
</dbReference>
<sequence length="265" mass="28950">MYNLILADLFKIRKSMTIKVIFAITTISAVAMVMMAYLIQQGSISTSMAGIGFMFSDINVMSILGAVMAGVFICGDFDNKIIHESIANGNSRGTVIVVKIITFLCSIVVILIPYIVATVIAFGTGYKFSMGSVSIGFLNLLTVETGKVLSAVEMWKLLVVMLTLLLVYLAQMSLCIPLALALKKPVFVVAIYYGATILFAQLVGVKNFSLVIYNIFSCTPYGGKHSMVVLNTGTGEIFKTISISLLFISTMFFISYFTFRKSEIK</sequence>
<evidence type="ECO:0000256" key="1">
    <source>
        <dbReference type="SAM" id="Phobius"/>
    </source>
</evidence>
<dbReference type="eggNOG" id="ENOG502ZA4N">
    <property type="taxonomic scope" value="Bacteria"/>
</dbReference>
<keyword evidence="3" id="KW-1185">Reference proteome</keyword>
<keyword evidence="1" id="KW-0472">Membrane</keyword>
<dbReference type="OrthoDB" id="1738593at2"/>